<comment type="caution">
    <text evidence="1">The sequence shown here is derived from an EMBL/GenBank/DDBJ whole genome shotgun (WGS) entry which is preliminary data.</text>
</comment>
<organism evidence="1 2">
    <name type="scientific">Sharpea porci</name>
    <dbReference type="NCBI Taxonomy" id="2652286"/>
    <lineage>
        <taxon>Bacteria</taxon>
        <taxon>Bacillati</taxon>
        <taxon>Bacillota</taxon>
        <taxon>Erysipelotrichia</taxon>
        <taxon>Erysipelotrichales</taxon>
        <taxon>Coprobacillaceae</taxon>
        <taxon>Sharpea</taxon>
    </lineage>
</organism>
<dbReference type="AlphaFoldDB" id="A0A844FU49"/>
<dbReference type="Pfam" id="PF18982">
    <property type="entry name" value="JetA"/>
    <property type="match status" value="1"/>
</dbReference>
<name>A0A844FU49_9FIRM</name>
<sequence>MEKHLFEYVPTNFFSLLASPTREMNADCLFITYDALRGRMSYACLKEEFVDLMTEYFENHYMNIPDDEIKGTPREKALAMLARFKEFGWVNIDDDSGNYEVYVTYTDYAIRILQTLFDLDHLHDITYSGLIYAIANCFRHFDFEHGYLAFDNAYKQTMVLGEKLQNLNSSIKKYIQKIYDEKKNENLNGLLDTLLKDFQIEVVDRAYHNLTTYDNPAKFQLEIIDNIDNIMNNDNLVELIIHQIQDRQGVDYEEAHYILHHQADYIKDSFDHIEDIMNEINLKHSRFVQSARVRIEFLLNNKKDIEGKINKIIRYLDDDMDITKMSQLAYLDSESLYTPRTKSVKGDIEEVKEIEWDEKDIEKRIARLHLTNRINKKTVDAFVLKRLEEEDAFLASSLPLETSENAAYLALIFLYGYSHMASYAIDLRDDLVEKNGYRFKEFVVRRKI</sequence>
<protein>
    <submittedName>
        <fullName evidence="1">Uncharacterized protein</fullName>
    </submittedName>
</protein>
<evidence type="ECO:0000313" key="1">
    <source>
        <dbReference type="EMBL" id="MST88879.1"/>
    </source>
</evidence>
<dbReference type="EMBL" id="VUNM01000007">
    <property type="protein sequence ID" value="MST88879.1"/>
    <property type="molecule type" value="Genomic_DNA"/>
</dbReference>
<accession>A0A844FU49</accession>
<gene>
    <name evidence="1" type="ORF">FYJ79_04695</name>
</gene>
<dbReference type="Proteomes" id="UP000442619">
    <property type="component" value="Unassembled WGS sequence"/>
</dbReference>
<evidence type="ECO:0000313" key="2">
    <source>
        <dbReference type="Proteomes" id="UP000442619"/>
    </source>
</evidence>
<dbReference type="RefSeq" id="WP_154514963.1">
    <property type="nucleotide sequence ID" value="NZ_VUNM01000007.1"/>
</dbReference>
<keyword evidence="2" id="KW-1185">Reference proteome</keyword>
<reference evidence="1 2" key="1">
    <citation type="submission" date="2019-08" db="EMBL/GenBank/DDBJ databases">
        <title>In-depth cultivation of the pig gut microbiome towards novel bacterial diversity and tailored functional studies.</title>
        <authorList>
            <person name="Wylensek D."/>
            <person name="Hitch T.C.A."/>
            <person name="Clavel T."/>
        </authorList>
    </citation>
    <scope>NUCLEOTIDE SEQUENCE [LARGE SCALE GENOMIC DNA]</scope>
    <source>
        <strain evidence="1 2">CA-Schmier-601-WT-3</strain>
    </source>
</reference>
<proteinExistence type="predicted"/>
<dbReference type="InterPro" id="IPR043773">
    <property type="entry name" value="JetA"/>
</dbReference>